<organism evidence="3 4">
    <name type="scientific">Stylonychia lemnae</name>
    <name type="common">Ciliate</name>
    <dbReference type="NCBI Taxonomy" id="5949"/>
    <lineage>
        <taxon>Eukaryota</taxon>
        <taxon>Sar</taxon>
        <taxon>Alveolata</taxon>
        <taxon>Ciliophora</taxon>
        <taxon>Intramacronucleata</taxon>
        <taxon>Spirotrichea</taxon>
        <taxon>Stichotrichia</taxon>
        <taxon>Sporadotrichida</taxon>
        <taxon>Oxytrichidae</taxon>
        <taxon>Stylonychinae</taxon>
        <taxon>Stylonychia</taxon>
    </lineage>
</organism>
<evidence type="ECO:0000313" key="3">
    <source>
        <dbReference type="EMBL" id="CDW80695.1"/>
    </source>
</evidence>
<dbReference type="AlphaFoldDB" id="A0A078AEP4"/>
<reference evidence="3 4" key="1">
    <citation type="submission" date="2014-06" db="EMBL/GenBank/DDBJ databases">
        <authorList>
            <person name="Swart Estienne"/>
        </authorList>
    </citation>
    <scope>NUCLEOTIDE SEQUENCE [LARGE SCALE GENOMIC DNA]</scope>
    <source>
        <strain evidence="3 4">130c</strain>
    </source>
</reference>
<feature type="compositionally biased region" description="Polar residues" evidence="2">
    <location>
        <begin position="32"/>
        <end position="42"/>
    </location>
</feature>
<feature type="coiled-coil region" evidence="1">
    <location>
        <begin position="175"/>
        <end position="281"/>
    </location>
</feature>
<feature type="region of interest" description="Disordered" evidence="2">
    <location>
        <begin position="564"/>
        <end position="659"/>
    </location>
</feature>
<name>A0A078AEP4_STYLE</name>
<evidence type="ECO:0000313" key="4">
    <source>
        <dbReference type="Proteomes" id="UP000039865"/>
    </source>
</evidence>
<evidence type="ECO:0000256" key="2">
    <source>
        <dbReference type="SAM" id="MobiDB-lite"/>
    </source>
</evidence>
<evidence type="ECO:0000256" key="1">
    <source>
        <dbReference type="SAM" id="Coils"/>
    </source>
</evidence>
<feature type="coiled-coil region" evidence="1">
    <location>
        <begin position="381"/>
        <end position="415"/>
    </location>
</feature>
<dbReference type="EMBL" id="CCKQ01009228">
    <property type="protein sequence ID" value="CDW80695.1"/>
    <property type="molecule type" value="Genomic_DNA"/>
</dbReference>
<keyword evidence="1" id="KW-0175">Coiled coil</keyword>
<gene>
    <name evidence="3" type="primary">Contig16584.g17657</name>
    <name evidence="3" type="ORF">STYLEM_9698</name>
</gene>
<dbReference type="InParanoid" id="A0A078AEP4"/>
<feature type="compositionally biased region" description="Low complexity" evidence="2">
    <location>
        <begin position="607"/>
        <end position="621"/>
    </location>
</feature>
<protein>
    <submittedName>
        <fullName evidence="3">Uncharacterized protein</fullName>
    </submittedName>
</protein>
<feature type="compositionally biased region" description="Polar residues" evidence="2">
    <location>
        <begin position="640"/>
        <end position="659"/>
    </location>
</feature>
<sequence length="671" mass="77234">MSVKRPAQINQQNAQSQQLLTPLEDKKLLPKNETSLENNQGKSRQKAIKAIGQRNKSLPQLSPRAKDLAEVDIGKKMTLNNLREHIEHFISEIEDDLYQVEVQDPDGGDEEYRGLFYNEQSKQIVETLLENNKSMVLKVSEVANAIAKVAQKLSLIKQQQQKDIDREHKEANPDLKEADQQLQSAQLQARALQHQLMKVKDHYNSLGEQIDKKRHLENQLIDLDRQKAQLLDVIQSQQKYLTESSQILNGSSQAVSQQTKLESVKDEIKELKKQFRQLSTSIREKKPEKMQDEFQQVVDVTKMQQQLKLTIDIIKRGVRVRQSQQTERTKKVVATEQSPLRIINRSKIPPTIDEEIVIKKKNLGLINKVNQSGIIDYQNKLKQIENQITERSKLIDQYNSENNELASEIKLLTDKIDPKNLGIMQVGASLQNQRLYGEQENAKIIIFKRNYSRPQNRLESGTSPSKVSEVNKSIDFLAQRNGNEKIVKSRFPSISQQDSKFKNGILAVNQSMDFRQIQRHQDDSEEEDADDMSAYQNKKDQFINAERNNFRKLQNAKMAVKAIRNQQQINSDKQTELSKTKTQKRSSHVSPSQSKSFARSDMETLENNNNNQSISINNQSIERQSKPQLEESQIEESIIDNSADQYSNQISPVQNKSYEVKTAIQNGKFQR</sequence>
<feature type="compositionally biased region" description="Low complexity" evidence="2">
    <location>
        <begin position="7"/>
        <end position="18"/>
    </location>
</feature>
<accession>A0A078AEP4</accession>
<feature type="compositionally biased region" description="Polar residues" evidence="2">
    <location>
        <begin position="588"/>
        <end position="597"/>
    </location>
</feature>
<proteinExistence type="predicted"/>
<feature type="region of interest" description="Disordered" evidence="2">
    <location>
        <begin position="1"/>
        <end position="44"/>
    </location>
</feature>
<keyword evidence="4" id="KW-1185">Reference proteome</keyword>
<dbReference type="Proteomes" id="UP000039865">
    <property type="component" value="Unassembled WGS sequence"/>
</dbReference>